<proteinExistence type="predicted"/>
<accession>A0AAV7SSF0</accession>
<evidence type="ECO:0000313" key="3">
    <source>
        <dbReference type="Proteomes" id="UP001066276"/>
    </source>
</evidence>
<gene>
    <name evidence="2" type="ORF">NDU88_007408</name>
</gene>
<evidence type="ECO:0000313" key="2">
    <source>
        <dbReference type="EMBL" id="KAJ1167015.1"/>
    </source>
</evidence>
<evidence type="ECO:0000256" key="1">
    <source>
        <dbReference type="SAM" id="MobiDB-lite"/>
    </source>
</evidence>
<organism evidence="2 3">
    <name type="scientific">Pleurodeles waltl</name>
    <name type="common">Iberian ribbed newt</name>
    <dbReference type="NCBI Taxonomy" id="8319"/>
    <lineage>
        <taxon>Eukaryota</taxon>
        <taxon>Metazoa</taxon>
        <taxon>Chordata</taxon>
        <taxon>Craniata</taxon>
        <taxon>Vertebrata</taxon>
        <taxon>Euteleostomi</taxon>
        <taxon>Amphibia</taxon>
        <taxon>Batrachia</taxon>
        <taxon>Caudata</taxon>
        <taxon>Salamandroidea</taxon>
        <taxon>Salamandridae</taxon>
        <taxon>Pleurodelinae</taxon>
        <taxon>Pleurodeles</taxon>
    </lineage>
</organism>
<reference evidence="2" key="1">
    <citation type="journal article" date="2022" name="bioRxiv">
        <title>Sequencing and chromosome-scale assembly of the giantPleurodeles waltlgenome.</title>
        <authorList>
            <person name="Brown T."/>
            <person name="Elewa A."/>
            <person name="Iarovenko S."/>
            <person name="Subramanian E."/>
            <person name="Araus A.J."/>
            <person name="Petzold A."/>
            <person name="Susuki M."/>
            <person name="Suzuki K.-i.T."/>
            <person name="Hayashi T."/>
            <person name="Toyoda A."/>
            <person name="Oliveira C."/>
            <person name="Osipova E."/>
            <person name="Leigh N.D."/>
            <person name="Simon A."/>
            <person name="Yun M.H."/>
        </authorList>
    </citation>
    <scope>NUCLEOTIDE SEQUENCE</scope>
    <source>
        <strain evidence="2">20211129_DDA</strain>
        <tissue evidence="2">Liver</tissue>
    </source>
</reference>
<dbReference type="EMBL" id="JANPWB010000008">
    <property type="protein sequence ID" value="KAJ1167015.1"/>
    <property type="molecule type" value="Genomic_DNA"/>
</dbReference>
<sequence length="82" mass="8759">MDGLCCRILLGSREVAFLVATRGPGMRLGFQWSQRRTVDGLQESPVHPPPQEKDAQEVGPKTPRGSADMTIGGILPTEGSGI</sequence>
<dbReference type="Proteomes" id="UP001066276">
    <property type="component" value="Chromosome 4_2"/>
</dbReference>
<keyword evidence="3" id="KW-1185">Reference proteome</keyword>
<comment type="caution">
    <text evidence="2">The sequence shown here is derived from an EMBL/GenBank/DDBJ whole genome shotgun (WGS) entry which is preliminary data.</text>
</comment>
<dbReference type="AlphaFoldDB" id="A0AAV7SSF0"/>
<feature type="region of interest" description="Disordered" evidence="1">
    <location>
        <begin position="39"/>
        <end position="82"/>
    </location>
</feature>
<protein>
    <submittedName>
        <fullName evidence="2">Uncharacterized protein</fullName>
    </submittedName>
</protein>
<name>A0AAV7SSF0_PLEWA</name>